<dbReference type="Proteomes" id="UP000288395">
    <property type="component" value="Unassembled WGS sequence"/>
</dbReference>
<accession>A0A432W1X6</accession>
<dbReference type="InterPro" id="IPR006135">
    <property type="entry name" value="T3SS_substrate_exporter"/>
</dbReference>
<dbReference type="GO" id="GO:0009306">
    <property type="term" value="P:protein secretion"/>
    <property type="evidence" value="ECO:0007669"/>
    <property type="project" value="InterPro"/>
</dbReference>
<dbReference type="InterPro" id="IPR029025">
    <property type="entry name" value="T3SS_substrate_exporter_C"/>
</dbReference>
<keyword evidence="2" id="KW-0966">Cell projection</keyword>
<evidence type="ECO:0000313" key="3">
    <source>
        <dbReference type="Proteomes" id="UP000288395"/>
    </source>
</evidence>
<protein>
    <submittedName>
        <fullName evidence="2">Flagellar protein FhlB</fullName>
    </submittedName>
</protein>
<dbReference type="RefSeq" id="WP_126764757.1">
    <property type="nucleotide sequence ID" value="NZ_PIPJ01000001.1"/>
</dbReference>
<comment type="similarity">
    <text evidence="1">Belongs to the type III secretion exporter family.</text>
</comment>
<proteinExistence type="inferred from homology"/>
<comment type="caution">
    <text evidence="2">The sequence shown here is derived from an EMBL/GenBank/DDBJ whole genome shotgun (WGS) entry which is preliminary data.</text>
</comment>
<reference evidence="3" key="1">
    <citation type="journal article" date="2018" name="Front. Microbiol.">
        <title>Genome-Based Analysis Reveals the Taxonomy and Diversity of the Family Idiomarinaceae.</title>
        <authorList>
            <person name="Liu Y."/>
            <person name="Lai Q."/>
            <person name="Shao Z."/>
        </authorList>
    </citation>
    <scope>NUCLEOTIDE SEQUENCE [LARGE SCALE GENOMIC DNA]</scope>
    <source>
        <strain evidence="3">GBPy7</strain>
    </source>
</reference>
<name>A0A432W1X6_9GAMM</name>
<evidence type="ECO:0000256" key="1">
    <source>
        <dbReference type="ARBA" id="ARBA00010690"/>
    </source>
</evidence>
<gene>
    <name evidence="2" type="ORF">CWE08_00760</name>
</gene>
<dbReference type="Pfam" id="PF01312">
    <property type="entry name" value="Bac_export_2"/>
    <property type="match status" value="1"/>
</dbReference>
<keyword evidence="2" id="KW-0969">Cilium</keyword>
<dbReference type="EMBL" id="PIPJ01000001">
    <property type="protein sequence ID" value="RUO23217.1"/>
    <property type="molecule type" value="Genomic_DNA"/>
</dbReference>
<keyword evidence="3" id="KW-1185">Reference proteome</keyword>
<dbReference type="GO" id="GO:0016020">
    <property type="term" value="C:membrane"/>
    <property type="evidence" value="ECO:0007669"/>
    <property type="project" value="InterPro"/>
</dbReference>
<sequence length="91" mass="10470">MSEKDWDKRRSAVALGYGHNKQPEIIAQGYGEFAERIIQEAEKHDIFVHDAPELVSLLMHLNPDDYLPDALKEVLVELLIWLQEVADNQSK</sequence>
<dbReference type="Gene3D" id="3.40.1690.10">
    <property type="entry name" value="secretion proteins EscU"/>
    <property type="match status" value="1"/>
</dbReference>
<evidence type="ECO:0000313" key="2">
    <source>
        <dbReference type="EMBL" id="RUO23217.1"/>
    </source>
</evidence>
<dbReference type="OrthoDB" id="5244399at2"/>
<dbReference type="AlphaFoldDB" id="A0A432W1X6"/>
<keyword evidence="2" id="KW-0282">Flagellum</keyword>
<dbReference type="SUPFAM" id="SSF160544">
    <property type="entry name" value="EscU C-terminal domain-like"/>
    <property type="match status" value="1"/>
</dbReference>
<organism evidence="2 3">
    <name type="scientific">Aliidiomarina iranensis</name>
    <dbReference type="NCBI Taxonomy" id="1434071"/>
    <lineage>
        <taxon>Bacteria</taxon>
        <taxon>Pseudomonadati</taxon>
        <taxon>Pseudomonadota</taxon>
        <taxon>Gammaproteobacteria</taxon>
        <taxon>Alteromonadales</taxon>
        <taxon>Idiomarinaceae</taxon>
        <taxon>Aliidiomarina</taxon>
    </lineage>
</organism>